<organism evidence="7 8">
    <name type="scientific">Acinetobacter kyonggiensis</name>
    <dbReference type="NCBI Taxonomy" id="595670"/>
    <lineage>
        <taxon>Bacteria</taxon>
        <taxon>Pseudomonadati</taxon>
        <taxon>Pseudomonadota</taxon>
        <taxon>Gammaproteobacteria</taxon>
        <taxon>Moraxellales</taxon>
        <taxon>Moraxellaceae</taxon>
        <taxon>Acinetobacter</taxon>
    </lineage>
</organism>
<dbReference type="Pfam" id="PF01810">
    <property type="entry name" value="LysE"/>
    <property type="match status" value="1"/>
</dbReference>
<reference evidence="8" key="1">
    <citation type="submission" date="2016-10" db="EMBL/GenBank/DDBJ databases">
        <authorList>
            <person name="Varghese N."/>
            <person name="Submissions S."/>
        </authorList>
    </citation>
    <scope>NUCLEOTIDE SEQUENCE [LARGE SCALE GENOMIC DNA]</scope>
    <source>
        <strain evidence="8">ANC 5109</strain>
    </source>
</reference>
<protein>
    <submittedName>
        <fullName evidence="7">Threonine/homoserine/homoserine lactone efflux protein</fullName>
    </submittedName>
</protein>
<dbReference type="GO" id="GO:0015171">
    <property type="term" value="F:amino acid transmembrane transporter activity"/>
    <property type="evidence" value="ECO:0007669"/>
    <property type="project" value="TreeGrafter"/>
</dbReference>
<dbReference type="RefSeq" id="WP_092688033.1">
    <property type="nucleotide sequence ID" value="NZ_FNPK01000003.1"/>
</dbReference>
<keyword evidence="4 6" id="KW-1133">Transmembrane helix</keyword>
<dbReference type="STRING" id="595670.SAMN05421643_103254"/>
<evidence type="ECO:0000256" key="2">
    <source>
        <dbReference type="ARBA" id="ARBA00022475"/>
    </source>
</evidence>
<sequence>MELFVIIAFTHFIALLSPGPDFFLILTTLLRHGRSAARFVCVGIALGNACVLMVIYACLFFLGKIDENILLYVRYIGAVYLIYLAALCLYYAKTEVITTHGKTDAVPTLSSTVSYLSQGLRSSVLNPKNILFYSSLVLLVYVDFRVFQHILMVLWMVTVVLLWNILLVKLLSYKVWIEWLSLKSRWLYYISGGCFIFFSLMLLMMNEFD</sequence>
<dbReference type="AlphaFoldDB" id="A0A1H3H6F7"/>
<gene>
    <name evidence="7" type="ORF">SAMN05421643_103254</name>
</gene>
<evidence type="ECO:0000256" key="6">
    <source>
        <dbReference type="SAM" id="Phobius"/>
    </source>
</evidence>
<name>A0A1H3H6F7_9GAMM</name>
<keyword evidence="3 6" id="KW-0812">Transmembrane</keyword>
<accession>A0A1H3H6F7</accession>
<evidence type="ECO:0000256" key="5">
    <source>
        <dbReference type="ARBA" id="ARBA00023136"/>
    </source>
</evidence>
<feature type="transmembrane region" description="Helical" evidence="6">
    <location>
        <begin position="39"/>
        <end position="63"/>
    </location>
</feature>
<evidence type="ECO:0000313" key="8">
    <source>
        <dbReference type="Proteomes" id="UP000199035"/>
    </source>
</evidence>
<evidence type="ECO:0000256" key="3">
    <source>
        <dbReference type="ARBA" id="ARBA00022692"/>
    </source>
</evidence>
<dbReference type="PANTHER" id="PTHR30086:SF17">
    <property type="entry name" value="LYSE FAMILY TRANSLOCATOR"/>
    <property type="match status" value="1"/>
</dbReference>
<evidence type="ECO:0000256" key="1">
    <source>
        <dbReference type="ARBA" id="ARBA00004651"/>
    </source>
</evidence>
<dbReference type="Proteomes" id="UP000199035">
    <property type="component" value="Unassembled WGS sequence"/>
</dbReference>
<evidence type="ECO:0000256" key="4">
    <source>
        <dbReference type="ARBA" id="ARBA00022989"/>
    </source>
</evidence>
<feature type="transmembrane region" description="Helical" evidence="6">
    <location>
        <begin position="69"/>
        <end position="92"/>
    </location>
</feature>
<evidence type="ECO:0000313" key="7">
    <source>
        <dbReference type="EMBL" id="SDY10805.1"/>
    </source>
</evidence>
<keyword evidence="2" id="KW-1003">Cell membrane</keyword>
<feature type="transmembrane region" description="Helical" evidence="6">
    <location>
        <begin position="153"/>
        <end position="174"/>
    </location>
</feature>
<proteinExistence type="predicted"/>
<dbReference type="GO" id="GO:0005886">
    <property type="term" value="C:plasma membrane"/>
    <property type="evidence" value="ECO:0007669"/>
    <property type="project" value="UniProtKB-SubCell"/>
</dbReference>
<dbReference type="PANTHER" id="PTHR30086">
    <property type="entry name" value="ARGININE EXPORTER PROTEIN ARGO"/>
    <property type="match status" value="1"/>
</dbReference>
<keyword evidence="5 6" id="KW-0472">Membrane</keyword>
<feature type="transmembrane region" description="Helical" evidence="6">
    <location>
        <begin position="130"/>
        <end position="147"/>
    </location>
</feature>
<comment type="subcellular location">
    <subcellularLocation>
        <location evidence="1">Cell membrane</location>
        <topology evidence="1">Multi-pass membrane protein</topology>
    </subcellularLocation>
</comment>
<keyword evidence="8" id="KW-1185">Reference proteome</keyword>
<dbReference type="InterPro" id="IPR001123">
    <property type="entry name" value="LeuE-type"/>
</dbReference>
<feature type="transmembrane region" description="Helical" evidence="6">
    <location>
        <begin position="6"/>
        <end position="27"/>
    </location>
</feature>
<feature type="transmembrane region" description="Helical" evidence="6">
    <location>
        <begin position="186"/>
        <end position="205"/>
    </location>
</feature>
<dbReference type="EMBL" id="FNPK01000003">
    <property type="protein sequence ID" value="SDY10805.1"/>
    <property type="molecule type" value="Genomic_DNA"/>
</dbReference>